<dbReference type="SUPFAM" id="SSF56655">
    <property type="entry name" value="Carbohydrate phosphatase"/>
    <property type="match status" value="1"/>
</dbReference>
<evidence type="ECO:0000256" key="1">
    <source>
        <dbReference type="ARBA" id="ARBA00001273"/>
    </source>
</evidence>
<dbReference type="EMBL" id="PQGD01000004">
    <property type="protein sequence ID" value="POP49689.1"/>
    <property type="molecule type" value="Genomic_DNA"/>
</dbReference>
<protein>
    <recommendedName>
        <fullName evidence="7">Fructose-1,6-bisphosphatase</fullName>
    </recommendedName>
</protein>
<evidence type="ECO:0000256" key="9">
    <source>
        <dbReference type="PIRSR" id="PIRSR004532-2"/>
    </source>
</evidence>
<comment type="cofactor">
    <cofactor evidence="8">
        <name>Mn(2+)</name>
        <dbReference type="ChEBI" id="CHEBI:29035"/>
    </cofactor>
</comment>
<keyword evidence="6 7" id="KW-0119">Carbohydrate metabolism</keyword>
<evidence type="ECO:0000313" key="10">
    <source>
        <dbReference type="EMBL" id="POP46219.1"/>
    </source>
</evidence>
<comment type="similarity">
    <text evidence="2 7">Belongs to the FBPase class 2 family.</text>
</comment>
<accession>A0A2P5GT10</accession>
<keyword evidence="5 8" id="KW-0464">Manganese</keyword>
<dbReference type="AlphaFoldDB" id="A0A2P5GT10"/>
<keyword evidence="3 8" id="KW-0479">Metal-binding</keyword>
<dbReference type="PANTHER" id="PTHR30447:SF0">
    <property type="entry name" value="FRUCTOSE-1,6-BISPHOSPHATASE 1 CLASS 2-RELATED"/>
    <property type="match status" value="1"/>
</dbReference>
<feature type="binding site" evidence="9">
    <location>
        <position position="209"/>
    </location>
    <ligand>
        <name>substrate</name>
    </ligand>
</feature>
<dbReference type="Gene3D" id="3.40.190.90">
    <property type="match status" value="1"/>
</dbReference>
<feature type="binding site" evidence="9">
    <location>
        <begin position="163"/>
        <end position="165"/>
    </location>
    <ligand>
        <name>substrate</name>
    </ligand>
</feature>
<evidence type="ECO:0000256" key="4">
    <source>
        <dbReference type="ARBA" id="ARBA00022801"/>
    </source>
</evidence>
<feature type="binding site" evidence="9">
    <location>
        <begin position="185"/>
        <end position="187"/>
    </location>
    <ligand>
        <name>substrate</name>
    </ligand>
</feature>
<dbReference type="NCBIfam" id="TIGR00330">
    <property type="entry name" value="glpX"/>
    <property type="match status" value="1"/>
</dbReference>
<keyword evidence="4" id="KW-0378">Hydrolase</keyword>
<dbReference type="GO" id="GO:0042132">
    <property type="term" value="F:fructose 1,6-bisphosphate 1-phosphatase activity"/>
    <property type="evidence" value="ECO:0007669"/>
    <property type="project" value="UniProtKB-EC"/>
</dbReference>
<dbReference type="GO" id="GO:0006071">
    <property type="term" value="P:glycerol metabolic process"/>
    <property type="evidence" value="ECO:0007669"/>
    <property type="project" value="InterPro"/>
</dbReference>
<dbReference type="GO" id="GO:0006094">
    <property type="term" value="P:gluconeogenesis"/>
    <property type="evidence" value="ECO:0007669"/>
    <property type="project" value="InterPro"/>
</dbReference>
<evidence type="ECO:0000313" key="13">
    <source>
        <dbReference type="Proteomes" id="UP000247005"/>
    </source>
</evidence>
<dbReference type="GO" id="GO:0005829">
    <property type="term" value="C:cytosol"/>
    <property type="evidence" value="ECO:0007669"/>
    <property type="project" value="TreeGrafter"/>
</dbReference>
<evidence type="ECO:0000313" key="11">
    <source>
        <dbReference type="EMBL" id="POP49689.1"/>
    </source>
</evidence>
<evidence type="ECO:0000256" key="6">
    <source>
        <dbReference type="ARBA" id="ARBA00023277"/>
    </source>
</evidence>
<dbReference type="InterPro" id="IPR004464">
    <property type="entry name" value="FBPase_class-2/SBPase"/>
</dbReference>
<evidence type="ECO:0000256" key="8">
    <source>
        <dbReference type="PIRSR" id="PIRSR004532-1"/>
    </source>
</evidence>
<evidence type="ECO:0000256" key="3">
    <source>
        <dbReference type="ARBA" id="ARBA00022723"/>
    </source>
</evidence>
<evidence type="ECO:0000256" key="5">
    <source>
        <dbReference type="ARBA" id="ARBA00023211"/>
    </source>
</evidence>
<feature type="binding site" evidence="8">
    <location>
        <position position="32"/>
    </location>
    <ligand>
        <name>Mn(2+)</name>
        <dbReference type="ChEBI" id="CHEBI:29035"/>
        <label>1</label>
    </ligand>
</feature>
<feature type="binding site" evidence="8">
    <location>
        <position position="212"/>
    </location>
    <ligand>
        <name>Mn(2+)</name>
        <dbReference type="ChEBI" id="CHEBI:29035"/>
        <label>2</label>
    </ligand>
</feature>
<comment type="caution">
    <text evidence="11">The sequence shown here is derived from an EMBL/GenBank/DDBJ whole genome shotgun (WGS) entry which is preliminary data.</text>
</comment>
<feature type="binding site" evidence="9">
    <location>
        <begin position="87"/>
        <end position="89"/>
    </location>
    <ligand>
        <name>substrate</name>
    </ligand>
</feature>
<feature type="binding site" evidence="8">
    <location>
        <position position="87"/>
    </location>
    <ligand>
        <name>Mn(2+)</name>
        <dbReference type="ChEBI" id="CHEBI:29035"/>
        <label>2</label>
    </ligand>
</feature>
<dbReference type="EMBL" id="PQGE01000004">
    <property type="protein sequence ID" value="POP46219.1"/>
    <property type="molecule type" value="Genomic_DNA"/>
</dbReference>
<feature type="binding site" evidence="8">
    <location>
        <position position="84"/>
    </location>
    <ligand>
        <name>Mn(2+)</name>
        <dbReference type="ChEBI" id="CHEBI:29035"/>
        <label>2</label>
    </ligand>
</feature>
<dbReference type="OrthoDB" id="9779353at2"/>
<feature type="binding site" evidence="8">
    <location>
        <position position="56"/>
    </location>
    <ligand>
        <name>Mn(2+)</name>
        <dbReference type="ChEBI" id="CHEBI:29035"/>
        <label>1</label>
    </ligand>
</feature>
<dbReference type="PANTHER" id="PTHR30447">
    <property type="entry name" value="FRUCTOSE-1,6-BISPHOSPHATASE CLASS 2"/>
    <property type="match status" value="1"/>
</dbReference>
<name>A0A2P5GT10_9ENTR</name>
<dbReference type="Pfam" id="PF03320">
    <property type="entry name" value="FBPase_glpX"/>
    <property type="match status" value="1"/>
</dbReference>
<dbReference type="CDD" id="cd01516">
    <property type="entry name" value="FBPase_glpX"/>
    <property type="match status" value="1"/>
</dbReference>
<dbReference type="RefSeq" id="WP_103675087.1">
    <property type="nucleotide sequence ID" value="NZ_PQGD01000004.1"/>
</dbReference>
<dbReference type="GO" id="GO:0030388">
    <property type="term" value="P:fructose 1,6-bisphosphate metabolic process"/>
    <property type="evidence" value="ECO:0007669"/>
    <property type="project" value="TreeGrafter"/>
</dbReference>
<dbReference type="GO" id="GO:0030145">
    <property type="term" value="F:manganese ion binding"/>
    <property type="evidence" value="ECO:0007669"/>
    <property type="project" value="UniProtKB-ARBA"/>
</dbReference>
<organism evidence="11 13">
    <name type="scientific">Superficieibacter electus</name>
    <dbReference type="NCBI Taxonomy" id="2022662"/>
    <lineage>
        <taxon>Bacteria</taxon>
        <taxon>Pseudomonadati</taxon>
        <taxon>Pseudomonadota</taxon>
        <taxon>Gammaproteobacteria</taxon>
        <taxon>Enterobacterales</taxon>
        <taxon>Enterobacteriaceae</taxon>
        <taxon>Superficieibacter</taxon>
    </lineage>
</organism>
<dbReference type="Proteomes" id="UP000237073">
    <property type="component" value="Unassembled WGS sequence"/>
</dbReference>
<dbReference type="Proteomes" id="UP000247005">
    <property type="component" value="Unassembled WGS sequence"/>
</dbReference>
<dbReference type="Gene3D" id="3.30.540.10">
    <property type="entry name" value="Fructose-1,6-Bisphosphatase, subunit A, domain 1"/>
    <property type="match status" value="1"/>
</dbReference>
<keyword evidence="12" id="KW-1185">Reference proteome</keyword>
<reference evidence="12 13" key="1">
    <citation type="submission" date="2018-01" db="EMBL/GenBank/DDBJ databases">
        <title>Superficieibacter electus gen. nov., sp. nov., an extended-spectrum beta-lactamase possessing member of the Enterobacteriaceae family, isolated from intensive care unit surfaces.</title>
        <authorList>
            <person name="Potter R.F."/>
            <person name="D'Souza A.W."/>
        </authorList>
    </citation>
    <scope>NUCLEOTIDE SEQUENCE [LARGE SCALE GENOMIC DNA]</scope>
    <source>
        <strain evidence="11 13">BP-1</strain>
        <strain evidence="10 12">BP-2</strain>
    </source>
</reference>
<sequence>MMSLAWPLFRITEQAALAAWPQTGCGDKNKIDGLAVAAMRRALNDIAMRGRIVIGEGEIDHAPMLYIGEDVGTGCGPAVDIAVDPIEGTRMVAMGQSNALAVMAFAPQGSLLHAPDMYMKKLVVNQRARGAINLALSLEENLRNVATALDKPLESLRMVTLDKPRLQPAIQAATRLGVKVFALADGDVAASVMTCQHDNPFDVMYTVGGAPEGVISACAVKALDGDMQAELIDFRQAKGEAQAHCQIAEDERRRCAAMGVEVNRIYPLQELVKSDDVLFCATGVTDGDLLKGIHQYNGKVSTQTLLINGADRTCNIIDSLHFR</sequence>
<gene>
    <name evidence="11" type="primary">glpX</name>
    <name evidence="11" type="ORF">CHU32_05515</name>
    <name evidence="10" type="ORF">CHU33_05500</name>
</gene>
<feature type="binding site" evidence="9">
    <location>
        <position position="118"/>
    </location>
    <ligand>
        <name>substrate</name>
    </ligand>
</feature>
<evidence type="ECO:0000256" key="2">
    <source>
        <dbReference type="ARBA" id="ARBA00008989"/>
    </source>
</evidence>
<comment type="catalytic activity">
    <reaction evidence="1">
        <text>beta-D-fructose 1,6-bisphosphate + H2O = beta-D-fructose 6-phosphate + phosphate</text>
        <dbReference type="Rhea" id="RHEA:11064"/>
        <dbReference type="ChEBI" id="CHEBI:15377"/>
        <dbReference type="ChEBI" id="CHEBI:32966"/>
        <dbReference type="ChEBI" id="CHEBI:43474"/>
        <dbReference type="ChEBI" id="CHEBI:57634"/>
        <dbReference type="EC" id="3.1.3.11"/>
    </reaction>
</comment>
<evidence type="ECO:0000313" key="12">
    <source>
        <dbReference type="Proteomes" id="UP000237073"/>
    </source>
</evidence>
<dbReference type="PIRSF" id="PIRSF004532">
    <property type="entry name" value="GlpX"/>
    <property type="match status" value="1"/>
</dbReference>
<evidence type="ECO:0000256" key="7">
    <source>
        <dbReference type="PIRNR" id="PIRNR004532"/>
    </source>
</evidence>
<dbReference type="FunFam" id="3.40.190.90:FF:000001">
    <property type="entry name" value="Fructose-1,6-bisphosphatase"/>
    <property type="match status" value="1"/>
</dbReference>
<proteinExistence type="inferred from homology"/>